<comment type="caution">
    <text evidence="2">The sequence shown here is derived from an EMBL/GenBank/DDBJ whole genome shotgun (WGS) entry which is preliminary data.</text>
</comment>
<evidence type="ECO:0000313" key="3">
    <source>
        <dbReference type="Proteomes" id="UP001209701"/>
    </source>
</evidence>
<feature type="signal peptide" evidence="1">
    <location>
        <begin position="1"/>
        <end position="24"/>
    </location>
</feature>
<organism evidence="2 3">
    <name type="scientific">Roseateles oligotrophus</name>
    <dbReference type="NCBI Taxonomy" id="1769250"/>
    <lineage>
        <taxon>Bacteria</taxon>
        <taxon>Pseudomonadati</taxon>
        <taxon>Pseudomonadota</taxon>
        <taxon>Betaproteobacteria</taxon>
        <taxon>Burkholderiales</taxon>
        <taxon>Sphaerotilaceae</taxon>
        <taxon>Roseateles</taxon>
    </lineage>
</organism>
<reference evidence="2 3" key="1">
    <citation type="submission" date="2021-11" db="EMBL/GenBank/DDBJ databases">
        <authorList>
            <person name="Liang Q."/>
            <person name="Mou H."/>
            <person name="Liu Z."/>
        </authorList>
    </citation>
    <scope>NUCLEOTIDE SEQUENCE [LARGE SCALE GENOMIC DNA]</scope>
    <source>
        <strain evidence="2 3">CHU3</strain>
    </source>
</reference>
<gene>
    <name evidence="2" type="ORF">LNV07_07715</name>
</gene>
<accession>A0ABT2YD66</accession>
<protein>
    <submittedName>
        <fullName evidence="2">Uncharacterized protein</fullName>
    </submittedName>
</protein>
<dbReference type="Proteomes" id="UP001209701">
    <property type="component" value="Unassembled WGS sequence"/>
</dbReference>
<evidence type="ECO:0000313" key="2">
    <source>
        <dbReference type="EMBL" id="MCV2367982.1"/>
    </source>
</evidence>
<dbReference type="EMBL" id="JAJIRN010000003">
    <property type="protein sequence ID" value="MCV2367982.1"/>
    <property type="molecule type" value="Genomic_DNA"/>
</dbReference>
<sequence>MNRTSSLKAACLLAISMTFGTAMAAVNAPVEMQRVEVAGQKAADIARFDVQAACPGITQEMKSMLTNAFDRYQTTGVVKVQFRVQGDQVSSVAATGGPSEYRNPIRQAVRQLACADKSGANQLYAFELSFTQPKDAKAGDKVIAMLSK</sequence>
<feature type="chain" id="PRO_5045603066" evidence="1">
    <location>
        <begin position="25"/>
        <end position="148"/>
    </location>
</feature>
<evidence type="ECO:0000256" key="1">
    <source>
        <dbReference type="SAM" id="SignalP"/>
    </source>
</evidence>
<keyword evidence="3" id="KW-1185">Reference proteome</keyword>
<dbReference type="RefSeq" id="WP_263570606.1">
    <property type="nucleotide sequence ID" value="NZ_JAJIRN010000003.1"/>
</dbReference>
<keyword evidence="1" id="KW-0732">Signal</keyword>
<name>A0ABT2YD66_9BURK</name>
<proteinExistence type="predicted"/>